<dbReference type="Pfam" id="PF25568">
    <property type="entry name" value="AAA_lid_At3g28540"/>
    <property type="match status" value="1"/>
</dbReference>
<name>A0ABD1WT29_9LAMI</name>
<keyword evidence="4" id="KW-1185">Reference proteome</keyword>
<feature type="domain" description="AAA+ ATPase At3g28540-like C-terminal" evidence="2">
    <location>
        <begin position="64"/>
        <end position="97"/>
    </location>
</feature>
<reference evidence="4" key="1">
    <citation type="submission" date="2024-07" db="EMBL/GenBank/DDBJ databases">
        <title>Two chromosome-level genome assemblies of Korean endemic species Abeliophyllum distichum and Forsythia ovata (Oleaceae).</title>
        <authorList>
            <person name="Jang H."/>
        </authorList>
    </citation>
    <scope>NUCLEOTIDE SEQUENCE [LARGE SCALE GENOMIC DNA]</scope>
</reference>
<evidence type="ECO:0000259" key="2">
    <source>
        <dbReference type="Pfam" id="PF25568"/>
    </source>
</evidence>
<dbReference type="GO" id="GO:0016787">
    <property type="term" value="F:hydrolase activity"/>
    <property type="evidence" value="ECO:0007669"/>
    <property type="project" value="UniProtKB-KW"/>
</dbReference>
<dbReference type="PANTHER" id="PTHR23070">
    <property type="entry name" value="BCS1 AAA-TYPE ATPASE"/>
    <property type="match status" value="1"/>
</dbReference>
<accession>A0ABD1WT29</accession>
<dbReference type="InterPro" id="IPR058017">
    <property type="entry name" value="At3g28540-like_C"/>
</dbReference>
<dbReference type="Gene3D" id="6.10.280.40">
    <property type="match status" value="1"/>
</dbReference>
<dbReference type="EMBL" id="JBFOLJ010000002">
    <property type="protein sequence ID" value="KAL2552819.1"/>
    <property type="molecule type" value="Genomic_DNA"/>
</dbReference>
<organism evidence="3 4">
    <name type="scientific">Forsythia ovata</name>
    <dbReference type="NCBI Taxonomy" id="205694"/>
    <lineage>
        <taxon>Eukaryota</taxon>
        <taxon>Viridiplantae</taxon>
        <taxon>Streptophyta</taxon>
        <taxon>Embryophyta</taxon>
        <taxon>Tracheophyta</taxon>
        <taxon>Spermatophyta</taxon>
        <taxon>Magnoliopsida</taxon>
        <taxon>eudicotyledons</taxon>
        <taxon>Gunneridae</taxon>
        <taxon>Pentapetalae</taxon>
        <taxon>asterids</taxon>
        <taxon>lamiids</taxon>
        <taxon>Lamiales</taxon>
        <taxon>Oleaceae</taxon>
        <taxon>Forsythieae</taxon>
        <taxon>Forsythia</taxon>
    </lineage>
</organism>
<sequence>MGRQHRRLPNQNHEVTLSGFHNFVDGLWPRCGDEHIIIFSTNHVDKLDQAFCILVEWMCISTYCSPCGFKLLAANYLSIKDRFLFEETENLIKIVKLKLADSTLKGLIEFILLMKKGNEEAEAKDKSNAKRDEAISSDM</sequence>
<feature type="region of interest" description="Disordered" evidence="1">
    <location>
        <begin position="120"/>
        <end position="139"/>
    </location>
</feature>
<evidence type="ECO:0000256" key="1">
    <source>
        <dbReference type="SAM" id="MobiDB-lite"/>
    </source>
</evidence>
<proteinExistence type="predicted"/>
<comment type="caution">
    <text evidence="3">The sequence shown here is derived from an EMBL/GenBank/DDBJ whole genome shotgun (WGS) entry which is preliminary data.</text>
</comment>
<gene>
    <name evidence="3" type="ORF">Fot_06438</name>
</gene>
<dbReference type="Proteomes" id="UP001604277">
    <property type="component" value="Unassembled WGS sequence"/>
</dbReference>
<dbReference type="AlphaFoldDB" id="A0ABD1WT29"/>
<evidence type="ECO:0000313" key="4">
    <source>
        <dbReference type="Proteomes" id="UP001604277"/>
    </source>
</evidence>
<dbReference type="InterPro" id="IPR050747">
    <property type="entry name" value="Mitochondrial_chaperone_BCS1"/>
</dbReference>
<protein>
    <submittedName>
        <fullName evidence="3">P-loop containing nucleoside triphosphate hydrolase superfamily protein</fullName>
    </submittedName>
</protein>
<keyword evidence="3" id="KW-0378">Hydrolase</keyword>
<evidence type="ECO:0000313" key="3">
    <source>
        <dbReference type="EMBL" id="KAL2552819.1"/>
    </source>
</evidence>